<dbReference type="PANTHER" id="PTHR30001:SF0">
    <property type="entry name" value="RIBONUCLEASE G"/>
    <property type="match status" value="1"/>
</dbReference>
<protein>
    <submittedName>
        <fullName evidence="2">Rne/Rng family ribonuclease</fullName>
    </submittedName>
</protein>
<sequence>MSEEILINVTPVETRVALVENGMLQEAYIERTSRKGIVGNIYKGKVVRVLPGMEAAFVDIGLERAAFIHASDVVPSQSNGD</sequence>
<dbReference type="Pfam" id="PF00575">
    <property type="entry name" value="S1"/>
    <property type="match status" value="1"/>
</dbReference>
<proteinExistence type="predicted"/>
<dbReference type="GO" id="GO:0005737">
    <property type="term" value="C:cytoplasm"/>
    <property type="evidence" value="ECO:0007669"/>
    <property type="project" value="TreeGrafter"/>
</dbReference>
<dbReference type="InterPro" id="IPR004659">
    <property type="entry name" value="RNase_E/G"/>
</dbReference>
<comment type="caution">
    <text evidence="2">The sequence shown here is derived from an EMBL/GenBank/DDBJ whole genome shotgun (WGS) entry which is preliminary data.</text>
</comment>
<dbReference type="InterPro" id="IPR012340">
    <property type="entry name" value="NA-bd_OB-fold"/>
</dbReference>
<dbReference type="Proteomes" id="UP000263489">
    <property type="component" value="Unassembled WGS sequence"/>
</dbReference>
<feature type="non-terminal residue" evidence="2">
    <location>
        <position position="81"/>
    </location>
</feature>
<dbReference type="AlphaFoldDB" id="A0A352ITK6"/>
<dbReference type="SUPFAM" id="SSF50249">
    <property type="entry name" value="Nucleic acid-binding proteins"/>
    <property type="match status" value="1"/>
</dbReference>
<accession>A0A352ITK6</accession>
<dbReference type="GO" id="GO:0004540">
    <property type="term" value="F:RNA nuclease activity"/>
    <property type="evidence" value="ECO:0007669"/>
    <property type="project" value="InterPro"/>
</dbReference>
<dbReference type="InterPro" id="IPR003029">
    <property type="entry name" value="S1_domain"/>
</dbReference>
<reference evidence="2 3" key="1">
    <citation type="journal article" date="2018" name="Nat. Biotechnol.">
        <title>A standardized bacterial taxonomy based on genome phylogeny substantially revises the tree of life.</title>
        <authorList>
            <person name="Parks D.H."/>
            <person name="Chuvochina M."/>
            <person name="Waite D.W."/>
            <person name="Rinke C."/>
            <person name="Skarshewski A."/>
            <person name="Chaumeil P.A."/>
            <person name="Hugenholtz P."/>
        </authorList>
    </citation>
    <scope>NUCLEOTIDE SEQUENCE [LARGE SCALE GENOMIC DNA]</scope>
    <source>
        <strain evidence="2">UBA9380</strain>
    </source>
</reference>
<dbReference type="EMBL" id="DNNA01000171">
    <property type="protein sequence ID" value="HBC34789.1"/>
    <property type="molecule type" value="Genomic_DNA"/>
</dbReference>
<dbReference type="PROSITE" id="PS50126">
    <property type="entry name" value="S1"/>
    <property type="match status" value="1"/>
</dbReference>
<dbReference type="PANTHER" id="PTHR30001">
    <property type="entry name" value="RIBONUCLEASE"/>
    <property type="match status" value="1"/>
</dbReference>
<gene>
    <name evidence="2" type="ORF">DC045_10825</name>
</gene>
<dbReference type="GO" id="GO:0006364">
    <property type="term" value="P:rRNA processing"/>
    <property type="evidence" value="ECO:0007669"/>
    <property type="project" value="TreeGrafter"/>
</dbReference>
<dbReference type="Gene3D" id="2.40.50.140">
    <property type="entry name" value="Nucleic acid-binding proteins"/>
    <property type="match status" value="1"/>
</dbReference>
<evidence type="ECO:0000313" key="2">
    <source>
        <dbReference type="EMBL" id="HBC34789.1"/>
    </source>
</evidence>
<feature type="domain" description="S1 motif" evidence="1">
    <location>
        <begin position="39"/>
        <end position="81"/>
    </location>
</feature>
<name>A0A352ITK6_9GAMM</name>
<dbReference type="CDD" id="cd04453">
    <property type="entry name" value="S1_RNase_E"/>
    <property type="match status" value="1"/>
</dbReference>
<evidence type="ECO:0000313" key="3">
    <source>
        <dbReference type="Proteomes" id="UP000263489"/>
    </source>
</evidence>
<organism evidence="2 3">
    <name type="scientific">Marinobacter adhaerens</name>
    <dbReference type="NCBI Taxonomy" id="1033846"/>
    <lineage>
        <taxon>Bacteria</taxon>
        <taxon>Pseudomonadati</taxon>
        <taxon>Pseudomonadota</taxon>
        <taxon>Gammaproteobacteria</taxon>
        <taxon>Pseudomonadales</taxon>
        <taxon>Marinobacteraceae</taxon>
        <taxon>Marinobacter</taxon>
    </lineage>
</organism>
<evidence type="ECO:0000259" key="1">
    <source>
        <dbReference type="PROSITE" id="PS50126"/>
    </source>
</evidence>
<dbReference type="GO" id="GO:0003723">
    <property type="term" value="F:RNA binding"/>
    <property type="evidence" value="ECO:0007669"/>
    <property type="project" value="InterPro"/>
</dbReference>